<dbReference type="InterPro" id="IPR008139">
    <property type="entry name" value="SaposinB_dom"/>
</dbReference>
<reference evidence="4" key="1">
    <citation type="submission" date="2024-02" db="UniProtKB">
        <authorList>
            <consortium name="WormBaseParasite"/>
        </authorList>
    </citation>
    <scope>IDENTIFICATION</scope>
</reference>
<proteinExistence type="predicted"/>
<evidence type="ECO:0000259" key="2">
    <source>
        <dbReference type="PROSITE" id="PS50015"/>
    </source>
</evidence>
<dbReference type="Gene3D" id="1.10.225.10">
    <property type="entry name" value="Saposin-like"/>
    <property type="match status" value="1"/>
</dbReference>
<organism evidence="3 4">
    <name type="scientific">Mesorhabditis belari</name>
    <dbReference type="NCBI Taxonomy" id="2138241"/>
    <lineage>
        <taxon>Eukaryota</taxon>
        <taxon>Metazoa</taxon>
        <taxon>Ecdysozoa</taxon>
        <taxon>Nematoda</taxon>
        <taxon>Chromadorea</taxon>
        <taxon>Rhabditida</taxon>
        <taxon>Rhabditina</taxon>
        <taxon>Rhabditomorpha</taxon>
        <taxon>Rhabditoidea</taxon>
        <taxon>Rhabditidae</taxon>
        <taxon>Mesorhabditinae</taxon>
        <taxon>Mesorhabditis</taxon>
    </lineage>
</organism>
<dbReference type="PROSITE" id="PS50015">
    <property type="entry name" value="SAP_B"/>
    <property type="match status" value="1"/>
</dbReference>
<protein>
    <recommendedName>
        <fullName evidence="2">Saposin B-type domain-containing protein</fullName>
    </recommendedName>
</protein>
<dbReference type="InterPro" id="IPR011001">
    <property type="entry name" value="Saposin-like"/>
</dbReference>
<feature type="domain" description="Saposin B-type" evidence="2">
    <location>
        <begin position="68"/>
        <end position="153"/>
    </location>
</feature>
<evidence type="ECO:0000313" key="4">
    <source>
        <dbReference type="WBParaSite" id="MBELARI_LOCUS11522"/>
    </source>
</evidence>
<evidence type="ECO:0000256" key="1">
    <source>
        <dbReference type="ARBA" id="ARBA00023157"/>
    </source>
</evidence>
<evidence type="ECO:0000313" key="3">
    <source>
        <dbReference type="Proteomes" id="UP000887575"/>
    </source>
</evidence>
<dbReference type="SUPFAM" id="SSF47862">
    <property type="entry name" value="Saposin"/>
    <property type="match status" value="1"/>
</dbReference>
<keyword evidence="3" id="KW-1185">Reference proteome</keyword>
<keyword evidence="1" id="KW-1015">Disulfide bond</keyword>
<dbReference type="SMART" id="SM00741">
    <property type="entry name" value="SapB"/>
    <property type="match status" value="1"/>
</dbReference>
<dbReference type="WBParaSite" id="MBELARI_LOCUS11522">
    <property type="protein sequence ID" value="MBELARI_LOCUS11522"/>
    <property type="gene ID" value="MBELARI_LOCUS11522"/>
</dbReference>
<sequence>MIRASWLVLFKKAKYLLSIYSLYLLIALSQSSVVLSQDFDFQPDKMRALLLTSFALFGVAWTQTTSRPVDPCSMCEFVVNQAYSHFNKRESKWRVEEELLNDCNSLQRFYGFQAVRDCQGWIKTNIDVIYNDMENNKTPQQICTDMGECGATVKSTAVTAAAAITTTTTVLTTPTTTTLTTIPVDLCAVCIGVIDKTRNSGVDVTDEAALLIELLGDCQSPCTTVWSNGVDKLRPGRQPVHLPNHHRSWQQRIFSTSVQGHEAMFIKSNRMNKLFRIYSNE</sequence>
<name>A0AAF3EC52_9BILA</name>
<dbReference type="AlphaFoldDB" id="A0AAF3EC52"/>
<dbReference type="Proteomes" id="UP000887575">
    <property type="component" value="Unassembled WGS sequence"/>
</dbReference>
<accession>A0AAF3EC52</accession>